<dbReference type="InterPro" id="IPR050282">
    <property type="entry name" value="Cycloisomerase_2"/>
</dbReference>
<organism evidence="2 3">
    <name type="scientific">Dulcicalothrix desertica PCC 7102</name>
    <dbReference type="NCBI Taxonomy" id="232991"/>
    <lineage>
        <taxon>Bacteria</taxon>
        <taxon>Bacillati</taxon>
        <taxon>Cyanobacteriota</taxon>
        <taxon>Cyanophyceae</taxon>
        <taxon>Nostocales</taxon>
        <taxon>Calotrichaceae</taxon>
        <taxon>Dulcicalothrix</taxon>
    </lineage>
</organism>
<reference evidence="2" key="1">
    <citation type="submission" date="2018-12" db="EMBL/GenBank/DDBJ databases">
        <authorList>
            <person name="Will S."/>
            <person name="Neumann-Schaal M."/>
            <person name="Henke P."/>
        </authorList>
    </citation>
    <scope>NUCLEOTIDE SEQUENCE</scope>
    <source>
        <strain evidence="2">PCC 7102</strain>
    </source>
</reference>
<dbReference type="SUPFAM" id="SSF51004">
    <property type="entry name" value="C-terminal (heme d1) domain of cytochrome cd1-nitrite reductase"/>
    <property type="match status" value="1"/>
</dbReference>
<accession>A0A3S1DCF3</accession>
<evidence type="ECO:0000313" key="3">
    <source>
        <dbReference type="Proteomes" id="UP000271624"/>
    </source>
</evidence>
<dbReference type="InterPro" id="IPR019405">
    <property type="entry name" value="Lactonase_7-beta_prop"/>
</dbReference>
<reference evidence="2" key="2">
    <citation type="journal article" date="2019" name="Genome Biol. Evol.">
        <title>Day and night: Metabolic profiles and evolutionary relationships of six axenic non-marine cyanobacteria.</title>
        <authorList>
            <person name="Will S.E."/>
            <person name="Henke P."/>
            <person name="Boedeker C."/>
            <person name="Huang S."/>
            <person name="Brinkmann H."/>
            <person name="Rohde M."/>
            <person name="Jarek M."/>
            <person name="Friedl T."/>
            <person name="Seufert S."/>
            <person name="Schumacher M."/>
            <person name="Overmann J."/>
            <person name="Neumann-Schaal M."/>
            <person name="Petersen J."/>
        </authorList>
    </citation>
    <scope>NUCLEOTIDE SEQUENCE [LARGE SCALE GENOMIC DNA]</scope>
    <source>
        <strain evidence="2">PCC 7102</strain>
    </source>
</reference>
<dbReference type="InterPro" id="IPR015943">
    <property type="entry name" value="WD40/YVTN_repeat-like_dom_sf"/>
</dbReference>
<dbReference type="OrthoDB" id="916694at2"/>
<sequence length="426" mass="45683">MALSVVGLTTSGQTRSSNEEYKFGSIDFAGRYIAALSDGDYTSTDINGKLPRTSERATDKLSIIPLPLDGLKKPAAQINVSNTAKTSTSPLATSPDGKTVFIVETLGQAKGALNVKQIPSVNKLTAIDLSDLGLPKVTDTIQLGQNPKSVSVNPNGDLLAIPTQIGQKITFVPVQNNQFGVPKSWTIGIQADCKAGSEITHIEWHPNGRYIAAVMQARNQVVFYKVQRNHADIKLVAWGKPVEVGSKPFSGKFTPNGRFFITNNAQVLSTQKQPKGTLSVIQLAKEKNISSNAKHQIVSTAVADSPKGMAISADSDLVATVNKLVSSYPENTKGFSQNFSISLFKLDSQTGHLSKVAEQSAQGILSKGIEFDAAGDHLAIAVSDYFKPKKTGAIEIWRVARSPKFGLERTNQIIDVGKGTHAVVVW</sequence>
<protein>
    <submittedName>
        <fullName evidence="2">Uncharacterized protein</fullName>
    </submittedName>
</protein>
<dbReference type="Gene3D" id="2.130.10.10">
    <property type="entry name" value="YVTN repeat-like/Quinoprotein amine dehydrogenase"/>
    <property type="match status" value="1"/>
</dbReference>
<comment type="similarity">
    <text evidence="1">Belongs to the cycloisomerase 2 family.</text>
</comment>
<dbReference type="PANTHER" id="PTHR30344:SF1">
    <property type="entry name" value="6-PHOSPHOGLUCONOLACTONASE"/>
    <property type="match status" value="1"/>
</dbReference>
<evidence type="ECO:0000313" key="2">
    <source>
        <dbReference type="EMBL" id="RUT07345.1"/>
    </source>
</evidence>
<dbReference type="EMBL" id="RSCL01000005">
    <property type="protein sequence ID" value="RUT07345.1"/>
    <property type="molecule type" value="Genomic_DNA"/>
</dbReference>
<dbReference type="InterPro" id="IPR011048">
    <property type="entry name" value="Haem_d1_sf"/>
</dbReference>
<dbReference type="GO" id="GO:0017057">
    <property type="term" value="F:6-phosphogluconolactonase activity"/>
    <property type="evidence" value="ECO:0007669"/>
    <property type="project" value="TreeGrafter"/>
</dbReference>
<dbReference type="Pfam" id="PF10282">
    <property type="entry name" value="Lactonase"/>
    <property type="match status" value="1"/>
</dbReference>
<name>A0A3S1DCF3_9CYAN</name>
<gene>
    <name evidence="2" type="ORF">DSM106972_026060</name>
</gene>
<dbReference type="PANTHER" id="PTHR30344">
    <property type="entry name" value="6-PHOSPHOGLUCONOLACTONASE-RELATED"/>
    <property type="match status" value="1"/>
</dbReference>
<comment type="caution">
    <text evidence="2">The sequence shown here is derived from an EMBL/GenBank/DDBJ whole genome shotgun (WGS) entry which is preliminary data.</text>
</comment>
<dbReference type="AlphaFoldDB" id="A0A3S1DCF3"/>
<evidence type="ECO:0000256" key="1">
    <source>
        <dbReference type="ARBA" id="ARBA00005564"/>
    </source>
</evidence>
<proteinExistence type="inferred from homology"/>
<dbReference type="Proteomes" id="UP000271624">
    <property type="component" value="Unassembled WGS sequence"/>
</dbReference>
<keyword evidence="3" id="KW-1185">Reference proteome</keyword>
<dbReference type="RefSeq" id="WP_127081160.1">
    <property type="nucleotide sequence ID" value="NZ_RSCL01000005.1"/>
</dbReference>